<accession>A0ABX7PT08</accession>
<keyword evidence="3" id="KW-1185">Reference proteome</keyword>
<proteinExistence type="predicted"/>
<dbReference type="RefSeq" id="WP_242530412.1">
    <property type="nucleotide sequence ID" value="NZ_CP022295.1"/>
</dbReference>
<evidence type="ECO:0000259" key="1">
    <source>
        <dbReference type="Pfam" id="PF06527"/>
    </source>
</evidence>
<organism evidence="2 3">
    <name type="scientific">Nocardioides aromaticivorans</name>
    <dbReference type="NCBI Taxonomy" id="200618"/>
    <lineage>
        <taxon>Bacteria</taxon>
        <taxon>Bacillati</taxon>
        <taxon>Actinomycetota</taxon>
        <taxon>Actinomycetes</taxon>
        <taxon>Propionibacteriales</taxon>
        <taxon>Nocardioidaceae</taxon>
        <taxon>Nocardioides</taxon>
    </lineage>
</organism>
<evidence type="ECO:0000313" key="3">
    <source>
        <dbReference type="Proteomes" id="UP000662818"/>
    </source>
</evidence>
<dbReference type="Pfam" id="PF06527">
    <property type="entry name" value="TniQ"/>
    <property type="match status" value="1"/>
</dbReference>
<dbReference type="EMBL" id="CP022295">
    <property type="protein sequence ID" value="QSR28765.1"/>
    <property type="molecule type" value="Genomic_DNA"/>
</dbReference>
<feature type="domain" description="TniQ" evidence="1">
    <location>
        <begin position="6"/>
        <end position="142"/>
    </location>
</feature>
<evidence type="ECO:0000313" key="2">
    <source>
        <dbReference type="EMBL" id="QSR28765.1"/>
    </source>
</evidence>
<gene>
    <name evidence="2" type="ORF">CFH99_24390</name>
</gene>
<dbReference type="InterPro" id="IPR009492">
    <property type="entry name" value="TniQ"/>
</dbReference>
<name>A0ABX7PT08_9ACTN</name>
<reference evidence="2 3" key="1">
    <citation type="submission" date="2017-06" db="EMBL/GenBank/DDBJ databases">
        <title>Complete Genome Sequence of the Soil Carbazole-Degrading Bacterium Nocardioides aromaticivorans IC177.</title>
        <authorList>
            <person name="Vejarano F."/>
            <person name="Suzuki-Minakuchi C."/>
            <person name="Ohtsubo Y."/>
            <person name="Tsuda M."/>
            <person name="Okada K."/>
            <person name="Nojiri H."/>
        </authorList>
    </citation>
    <scope>NUCLEOTIDE SEQUENCE [LARGE SCALE GENOMIC DNA]</scope>
    <source>
        <strain evidence="2 3">IC177</strain>
    </source>
</reference>
<dbReference type="Proteomes" id="UP000662818">
    <property type="component" value="Chromosome"/>
</dbReference>
<protein>
    <recommendedName>
        <fullName evidence="1">TniQ domain-containing protein</fullName>
    </recommendedName>
</protein>
<sequence>MRLRSRPQLHPDESITSHYVRTLQACGLRPHDLHRRSSAKVDWDRVTPYRVQDQFFRSWSRLSHQPIDQLRAATMLRYKDAIPAFIDVATGKRELHQIARATWTWPSSTQACVACLDARPSVWKLEWRLPWIFDCPDHQRLLATHCRLCAQQFTEHHHCPLTLVQVPQWPNSPAILPATGQMIETAAFIRSVLAGEPADLGHVVAKGTEYLEGLRGLSGLIEHIERRRDSKSGSDSATIRRAAAAAPRDARRRAHLLSTAHELLAQPPDATADRLRTAIRESVDGTTSTGTWLRDHSHVTTLTEPIFAILANEQRSVGRVQLLGPSNPTLNVPQMIASDTWAKLKECTSASESTGRCYASMLLVKLTRSSTWAEAGAALNLPQDIASQVARTGTAKLIDDKRFTEIVARLVHEPATIDWRARERRMYALLDDQKWIAATAQEAGVPHLVAGLVRERLWALWAQGHPRVQLQRWPMSRSERQQVANQKRRLTAAQVQTMLDCVAKSG</sequence>